<dbReference type="EMBL" id="FJOG01000083">
    <property type="protein sequence ID" value="CZR69892.1"/>
    <property type="molecule type" value="Genomic_DNA"/>
</dbReference>
<name>A0A1L7XXT8_9HELO</name>
<keyword evidence="3" id="KW-1185">Reference proteome</keyword>
<gene>
    <name evidence="2" type="ORF">PAC_19792</name>
</gene>
<accession>A0A1L7XXT8</accession>
<feature type="region of interest" description="Disordered" evidence="1">
    <location>
        <begin position="35"/>
        <end position="80"/>
    </location>
</feature>
<evidence type="ECO:0000313" key="2">
    <source>
        <dbReference type="EMBL" id="CZR69892.1"/>
    </source>
</evidence>
<sequence length="80" mass="8283">MVRFRLAAAGQPYSDTIPACVMTCASVVTPLASTTGRNKGVASLPSTNHFAPRTPYSLGQRKGRAVSGGTPEDESLDSAT</sequence>
<reference evidence="2 3" key="1">
    <citation type="submission" date="2016-03" db="EMBL/GenBank/DDBJ databases">
        <authorList>
            <person name="Ploux O."/>
        </authorList>
    </citation>
    <scope>NUCLEOTIDE SEQUENCE [LARGE SCALE GENOMIC DNA]</scope>
    <source>
        <strain evidence="2 3">UAMH 11012</strain>
    </source>
</reference>
<proteinExistence type="predicted"/>
<feature type="compositionally biased region" description="Acidic residues" evidence="1">
    <location>
        <begin position="71"/>
        <end position="80"/>
    </location>
</feature>
<dbReference type="Proteomes" id="UP000184330">
    <property type="component" value="Unassembled WGS sequence"/>
</dbReference>
<dbReference type="AlphaFoldDB" id="A0A1L7XXT8"/>
<evidence type="ECO:0000256" key="1">
    <source>
        <dbReference type="SAM" id="MobiDB-lite"/>
    </source>
</evidence>
<protein>
    <submittedName>
        <fullName evidence="2">Uncharacterized protein</fullName>
    </submittedName>
</protein>
<evidence type="ECO:0000313" key="3">
    <source>
        <dbReference type="Proteomes" id="UP000184330"/>
    </source>
</evidence>
<organism evidence="2 3">
    <name type="scientific">Phialocephala subalpina</name>
    <dbReference type="NCBI Taxonomy" id="576137"/>
    <lineage>
        <taxon>Eukaryota</taxon>
        <taxon>Fungi</taxon>
        <taxon>Dikarya</taxon>
        <taxon>Ascomycota</taxon>
        <taxon>Pezizomycotina</taxon>
        <taxon>Leotiomycetes</taxon>
        <taxon>Helotiales</taxon>
        <taxon>Mollisiaceae</taxon>
        <taxon>Phialocephala</taxon>
        <taxon>Phialocephala fortinii species complex</taxon>
    </lineage>
</organism>